<evidence type="ECO:0000313" key="10">
    <source>
        <dbReference type="Proteomes" id="UP001497392"/>
    </source>
</evidence>
<feature type="region of interest" description="Disordered" evidence="8">
    <location>
        <begin position="500"/>
        <end position="548"/>
    </location>
</feature>
<evidence type="ECO:0000256" key="5">
    <source>
        <dbReference type="ARBA" id="ARBA00022927"/>
    </source>
</evidence>
<comment type="similarity">
    <text evidence="2">Belongs to the COG1 family.</text>
</comment>
<comment type="caution">
    <text evidence="9">The sequence shown here is derived from an EMBL/GenBank/DDBJ whole genome shotgun (WGS) entry which is preliminary data.</text>
</comment>
<dbReference type="PANTHER" id="PTHR31658">
    <property type="entry name" value="CONSERVED OLIGOMERIC GOLGI COMPLEX SUBUNIT 1"/>
    <property type="match status" value="1"/>
</dbReference>
<comment type="subcellular location">
    <subcellularLocation>
        <location evidence="1">Golgi apparatus membrane</location>
        <topology evidence="1">Peripheral membrane protein</topology>
    </subcellularLocation>
</comment>
<proteinExistence type="inferred from homology"/>
<dbReference type="PANTHER" id="PTHR31658:SF0">
    <property type="entry name" value="CONSERVED OLIGOMERIC GOLGI COMPLEX SUBUNIT 1"/>
    <property type="match status" value="1"/>
</dbReference>
<evidence type="ECO:0000256" key="3">
    <source>
        <dbReference type="ARBA" id="ARBA00020978"/>
    </source>
</evidence>
<evidence type="ECO:0000256" key="8">
    <source>
        <dbReference type="SAM" id="MobiDB-lite"/>
    </source>
</evidence>
<keyword evidence="5" id="KW-0653">Protein transport</keyword>
<evidence type="ECO:0000313" key="9">
    <source>
        <dbReference type="EMBL" id="CAL5226210.1"/>
    </source>
</evidence>
<accession>A0ABP1G4B5</accession>
<evidence type="ECO:0000256" key="1">
    <source>
        <dbReference type="ARBA" id="ARBA00004395"/>
    </source>
</evidence>
<keyword evidence="4" id="KW-0813">Transport</keyword>
<gene>
    <name evidence="9" type="primary">g9048</name>
    <name evidence="9" type="ORF">VP750_LOCUS8116</name>
</gene>
<organism evidence="9 10">
    <name type="scientific">Coccomyxa viridis</name>
    <dbReference type="NCBI Taxonomy" id="1274662"/>
    <lineage>
        <taxon>Eukaryota</taxon>
        <taxon>Viridiplantae</taxon>
        <taxon>Chlorophyta</taxon>
        <taxon>core chlorophytes</taxon>
        <taxon>Trebouxiophyceae</taxon>
        <taxon>Trebouxiophyceae incertae sedis</taxon>
        <taxon>Coccomyxaceae</taxon>
        <taxon>Coccomyxa</taxon>
    </lineage>
</organism>
<dbReference type="InterPro" id="IPR033370">
    <property type="entry name" value="COG1"/>
</dbReference>
<reference evidence="9 10" key="1">
    <citation type="submission" date="2024-06" db="EMBL/GenBank/DDBJ databases">
        <authorList>
            <person name="Kraege A."/>
            <person name="Thomma B."/>
        </authorList>
    </citation>
    <scope>NUCLEOTIDE SEQUENCE [LARGE SCALE GENOMIC DNA]</scope>
</reference>
<evidence type="ECO:0000256" key="2">
    <source>
        <dbReference type="ARBA" id="ARBA00006653"/>
    </source>
</evidence>
<evidence type="ECO:0000256" key="4">
    <source>
        <dbReference type="ARBA" id="ARBA00022448"/>
    </source>
</evidence>
<keyword evidence="10" id="KW-1185">Reference proteome</keyword>
<sequence>MRAPGLSEAQRNAESLFESHTVVEIREVETKTKTDIEEKKKQLRQLVGGSYRDLISSADTILEMTRCCHGVLQNIKHIQGGFSKFQHTVSAAAAQEDMPVATQQRQILSALGSRVKYLVDTPELIWGCLDTREFLAAAQRLARASVVHECLMRSGQRATIERRFPLIGHLWPSIEKFRAQVLEQSLQWLRSEASLPCDAAAMALAAVASLEDLTSQKALEAFLGARREWLLSALQMSTASGMDSADAASTRLAVIAAQVQEAVCTAGELFLAGHKGFQRQALLPARARDGGMSAGELLFDKLPGADSAANEADAWLVKSKAVMEHLQPLDAEETQIVCAHWLSQTAEGAQAAILQLLRGCRDAAALAAAESKLRAAIHDWKHAPQLERTIPQDILSPRAALSSTPSAHSTATPFAAAAALPEAAPALPEDWEGVCQWVMGGRIALWDELFEKAFLQRGKELIEESFSAVASRLKAPLEACMEAARQPEAAGPGRFQARAWPEEDALAPATPRQAESGRRRSRRSHQQSANGDAPPAAESGASRAPSWRAQVQELEHTVGAELKSALSSAMLLLADQGQQGRPSSAMSSWDSRAYSGAGVRAAGRRQNRRASALEPHIQQCCCKAAFTVADDLQQRLAGLPGAQPAEASAQTIEQALLIARLASAFGASQSAFAAVAGPPEQWREYLASKDHLTGAKHLSSRAKAQASSTLLKPVQAKLRRVALAGHELWAAWAAKALGAQLHNSMQQDPALAAHIPLRNWVETVVKHEDDLGGPAEEMRFALPAAPSPPVQEFLLAGVQEAARGGGYYLSTDALALFIWRLGDAALSTFREALQLGSPLDRAITEKGVLQLLFDARFLSTALAGGRPPAPEQAAQPNGTHLQPGQHPGWSQAGAAGGAAQKQRKKAFTELERSLQERLDPIDWATYEPYVWANEAAVRPRMAVLFGLLTRLGQQGMEPVSRGAPPGEANVMAVAKQAARFKYLPISTPSIVSGGLRRSGGTPRAFGGGERSLEDYTFTGSAQSAEASLADQAAQSAAASTFEALQTRISNQSQRLGVFGTLLGDKAAEVTAMAQQSFSDIALPSAFASALASERGSASGLLSSFKGSFQGASSGH</sequence>
<evidence type="ECO:0000256" key="6">
    <source>
        <dbReference type="ARBA" id="ARBA00023034"/>
    </source>
</evidence>
<dbReference type="Pfam" id="PF08700">
    <property type="entry name" value="VPS51_Exo84_N"/>
    <property type="match status" value="1"/>
</dbReference>
<evidence type="ECO:0000256" key="7">
    <source>
        <dbReference type="ARBA" id="ARBA00023136"/>
    </source>
</evidence>
<dbReference type="Proteomes" id="UP001497392">
    <property type="component" value="Unassembled WGS sequence"/>
</dbReference>
<keyword evidence="7" id="KW-0472">Membrane</keyword>
<protein>
    <recommendedName>
        <fullName evidence="3">Conserved oligomeric Golgi complex subunit 1</fullName>
    </recommendedName>
</protein>
<feature type="compositionally biased region" description="Low complexity" evidence="8">
    <location>
        <begin position="891"/>
        <end position="900"/>
    </location>
</feature>
<feature type="region of interest" description="Disordered" evidence="8">
    <location>
        <begin position="864"/>
        <end position="906"/>
    </location>
</feature>
<keyword evidence="6" id="KW-0333">Golgi apparatus</keyword>
<dbReference type="EMBL" id="CAXHTA020000016">
    <property type="protein sequence ID" value="CAL5226210.1"/>
    <property type="molecule type" value="Genomic_DNA"/>
</dbReference>
<name>A0ABP1G4B5_9CHLO</name>